<dbReference type="PROSITE" id="PS00718">
    <property type="entry name" value="SIGMA54_2"/>
    <property type="match status" value="1"/>
</dbReference>
<dbReference type="Gene3D" id="1.10.10.1330">
    <property type="entry name" value="RNA polymerase sigma-54 factor, core-binding domain"/>
    <property type="match status" value="1"/>
</dbReference>
<dbReference type="GO" id="GO:0000428">
    <property type="term" value="C:DNA-directed RNA polymerase complex"/>
    <property type="evidence" value="ECO:0007669"/>
    <property type="project" value="UniProtKB-KW"/>
</dbReference>
<dbReference type="InterPro" id="IPR000394">
    <property type="entry name" value="RNA_pol_sigma_54"/>
</dbReference>
<evidence type="ECO:0000256" key="5">
    <source>
        <dbReference type="ARBA" id="ARBA00023015"/>
    </source>
</evidence>
<evidence type="ECO:0000256" key="1">
    <source>
        <dbReference type="ARBA" id="ARBA00008798"/>
    </source>
</evidence>
<dbReference type="PROSITE" id="PS50044">
    <property type="entry name" value="SIGMA54_3"/>
    <property type="match status" value="1"/>
</dbReference>
<accession>A0A5B0DQ45</accession>
<dbReference type="PANTHER" id="PTHR32248:SF4">
    <property type="entry name" value="RNA POLYMERASE SIGMA-54 FACTOR"/>
    <property type="match status" value="1"/>
</dbReference>
<keyword evidence="6 9" id="KW-0731">Sigma factor</keyword>
<comment type="similarity">
    <text evidence="1 9">Belongs to the sigma-54 factor family.</text>
</comment>
<keyword evidence="4 9" id="KW-0548">Nucleotidyltransferase</keyword>
<sequence>MNFSLKLQARQSQSLAMTPQLLQSIRLLQFGALELQAFLEHEAEQNPLLEITVAPAVSSQRSEMASTGRVTDNTLDNLPDNPASLYGHALAEVIDILKTPEDIRIGEILVQHLDRSGYIRARAGDIARDFLLPESAVLQCLQRLQAQAEPAGLFADDLPGCLSLQLARRNRLDPVIASVLAHLDLLARRDFAALRRLTGEDEAGLLDILAEIRHLDPRPGMRFAHDTGNMIIPDVIVEQASSGHWRVQLNQRALPRVLITSEAETMVRHCGTEHEQQYLAQCRSSAGWLIRSLDQRAKSILRVASEIVRRQTGFLQHGMAGLKPMTLAAIAESVDLHESTVSRVAAGKYIQTPRGTFEFKQLFSAAIGASSEGDSHSAESVKQRIKRLIASEALGRVLSDDDIAAYLKRDGIDVARRTVAKYRESQGIGSSVQRRREMAAKSLVS</sequence>
<keyword evidence="2 9" id="KW-0240">DNA-directed RNA polymerase</keyword>
<dbReference type="InterPro" id="IPR038709">
    <property type="entry name" value="RpoN_core-bd_sf"/>
</dbReference>
<comment type="caution">
    <text evidence="12">The sequence shown here is derived from an EMBL/GenBank/DDBJ whole genome shotgun (WGS) entry which is preliminary data.</text>
</comment>
<evidence type="ECO:0000256" key="4">
    <source>
        <dbReference type="ARBA" id="ARBA00022695"/>
    </source>
</evidence>
<dbReference type="PANTHER" id="PTHR32248">
    <property type="entry name" value="RNA POLYMERASE SIGMA-54 FACTOR"/>
    <property type="match status" value="1"/>
</dbReference>
<evidence type="ECO:0000256" key="2">
    <source>
        <dbReference type="ARBA" id="ARBA00022478"/>
    </source>
</evidence>
<evidence type="ECO:0000256" key="9">
    <source>
        <dbReference type="PIRNR" id="PIRNR000774"/>
    </source>
</evidence>
<dbReference type="PRINTS" id="PR00045">
    <property type="entry name" value="SIGMA54FCT"/>
</dbReference>
<name>A0A5B0DQ45_9HYPH</name>
<proteinExistence type="inferred from homology"/>
<dbReference type="GO" id="GO:0001216">
    <property type="term" value="F:DNA-binding transcription activator activity"/>
    <property type="evidence" value="ECO:0007669"/>
    <property type="project" value="InterPro"/>
</dbReference>
<dbReference type="GO" id="GO:0016779">
    <property type="term" value="F:nucleotidyltransferase activity"/>
    <property type="evidence" value="ECO:0007669"/>
    <property type="project" value="UniProtKB-KW"/>
</dbReference>
<dbReference type="GO" id="GO:0003677">
    <property type="term" value="F:DNA binding"/>
    <property type="evidence" value="ECO:0007669"/>
    <property type="project" value="UniProtKB-KW"/>
</dbReference>
<dbReference type="Gene3D" id="1.10.10.60">
    <property type="entry name" value="Homeodomain-like"/>
    <property type="match status" value="1"/>
</dbReference>
<keyword evidence="3 9" id="KW-0808">Transferase</keyword>
<evidence type="ECO:0000256" key="6">
    <source>
        <dbReference type="ARBA" id="ARBA00023082"/>
    </source>
</evidence>
<feature type="domain" description="RNA polymerase sigma factor 54 DNA-binding" evidence="10">
    <location>
        <begin position="276"/>
        <end position="436"/>
    </location>
</feature>
<evidence type="ECO:0000256" key="7">
    <source>
        <dbReference type="ARBA" id="ARBA00023125"/>
    </source>
</evidence>
<gene>
    <name evidence="12" type="primary">rpoN</name>
    <name evidence="12" type="ORF">FPY71_16800</name>
</gene>
<protein>
    <recommendedName>
        <fullName evidence="9">RNA polymerase sigma-54 factor</fullName>
    </recommendedName>
</protein>
<evidence type="ECO:0000313" key="13">
    <source>
        <dbReference type="Proteomes" id="UP000324738"/>
    </source>
</evidence>
<dbReference type="Proteomes" id="UP000324738">
    <property type="component" value="Unassembled WGS sequence"/>
</dbReference>
<dbReference type="Pfam" id="PF00309">
    <property type="entry name" value="Sigma54_AID"/>
    <property type="match status" value="1"/>
</dbReference>
<dbReference type="GO" id="GO:0016987">
    <property type="term" value="F:sigma factor activity"/>
    <property type="evidence" value="ECO:0007669"/>
    <property type="project" value="UniProtKB-KW"/>
</dbReference>
<keyword evidence="7 9" id="KW-0238">DNA-binding</keyword>
<dbReference type="PROSITE" id="PS00717">
    <property type="entry name" value="SIGMA54_1"/>
    <property type="match status" value="1"/>
</dbReference>
<evidence type="ECO:0000259" key="10">
    <source>
        <dbReference type="Pfam" id="PF04552"/>
    </source>
</evidence>
<dbReference type="OrthoDB" id="9814402at2"/>
<dbReference type="Pfam" id="PF04963">
    <property type="entry name" value="Sigma54_CBD"/>
    <property type="match status" value="1"/>
</dbReference>
<evidence type="ECO:0000256" key="3">
    <source>
        <dbReference type="ARBA" id="ARBA00022679"/>
    </source>
</evidence>
<evidence type="ECO:0000313" key="12">
    <source>
        <dbReference type="EMBL" id="KAA0968543.1"/>
    </source>
</evidence>
<keyword evidence="5 9" id="KW-0805">Transcription regulation</keyword>
<dbReference type="InterPro" id="IPR007046">
    <property type="entry name" value="RNA_pol_sigma_54_core-bd"/>
</dbReference>
<keyword evidence="8 9" id="KW-0804">Transcription</keyword>
<keyword evidence="13" id="KW-1185">Reference proteome</keyword>
<feature type="domain" description="RNA polymerase sigma factor 54 core-binding" evidence="11">
    <location>
        <begin position="77"/>
        <end position="261"/>
    </location>
</feature>
<dbReference type="NCBIfam" id="TIGR02395">
    <property type="entry name" value="rpoN_sigma"/>
    <property type="match status" value="1"/>
</dbReference>
<reference evidence="12 13" key="1">
    <citation type="submission" date="2019-08" db="EMBL/GenBank/DDBJ databases">
        <title>Aureimonas fodiniaquatilis sp. nov., isolated from a coal mine wastewater.</title>
        <authorList>
            <person name="Kim W."/>
        </authorList>
    </citation>
    <scope>NUCLEOTIDE SEQUENCE [LARGE SCALE GENOMIC DNA]</scope>
    <source>
        <strain evidence="12 13">CAU 1482</strain>
    </source>
</reference>
<dbReference type="AlphaFoldDB" id="A0A5B0DQ45"/>
<comment type="function">
    <text evidence="9">Sigma factors are initiation factors that promote the attachment of RNA polymerase to specific initiation sites and are then released.</text>
</comment>
<dbReference type="GO" id="GO:0006352">
    <property type="term" value="P:DNA-templated transcription initiation"/>
    <property type="evidence" value="ECO:0007669"/>
    <property type="project" value="InterPro"/>
</dbReference>
<organism evidence="12 13">
    <name type="scientific">Aureimonas fodinaquatilis</name>
    <dbReference type="NCBI Taxonomy" id="2565783"/>
    <lineage>
        <taxon>Bacteria</taxon>
        <taxon>Pseudomonadati</taxon>
        <taxon>Pseudomonadota</taxon>
        <taxon>Alphaproteobacteria</taxon>
        <taxon>Hyphomicrobiales</taxon>
        <taxon>Aurantimonadaceae</taxon>
        <taxon>Aureimonas</taxon>
    </lineage>
</organism>
<dbReference type="InterPro" id="IPR007634">
    <property type="entry name" value="RNA_pol_sigma_54_DNA-bd"/>
</dbReference>
<dbReference type="EMBL" id="VTWH01000005">
    <property type="protein sequence ID" value="KAA0968543.1"/>
    <property type="molecule type" value="Genomic_DNA"/>
</dbReference>
<dbReference type="RefSeq" id="WP_149301492.1">
    <property type="nucleotide sequence ID" value="NZ_VTWH01000005.1"/>
</dbReference>
<dbReference type="Pfam" id="PF04552">
    <property type="entry name" value="Sigma54_DBD"/>
    <property type="match status" value="1"/>
</dbReference>
<dbReference type="PIRSF" id="PIRSF000774">
    <property type="entry name" value="RpoN"/>
    <property type="match status" value="1"/>
</dbReference>
<evidence type="ECO:0000256" key="8">
    <source>
        <dbReference type="ARBA" id="ARBA00023163"/>
    </source>
</evidence>
<evidence type="ECO:0000259" key="11">
    <source>
        <dbReference type="Pfam" id="PF04963"/>
    </source>
</evidence>